<feature type="region of interest" description="Disordered" evidence="1">
    <location>
        <begin position="149"/>
        <end position="220"/>
    </location>
</feature>
<feature type="compositionally biased region" description="Polar residues" evidence="1">
    <location>
        <begin position="458"/>
        <end position="473"/>
    </location>
</feature>
<feature type="compositionally biased region" description="Polar residues" evidence="1">
    <location>
        <begin position="580"/>
        <end position="589"/>
    </location>
</feature>
<evidence type="ECO:0000256" key="1">
    <source>
        <dbReference type="SAM" id="MobiDB-lite"/>
    </source>
</evidence>
<feature type="region of interest" description="Disordered" evidence="1">
    <location>
        <begin position="1"/>
        <end position="32"/>
    </location>
</feature>
<evidence type="ECO:0000313" key="2">
    <source>
        <dbReference type="EMBL" id="CAF1266718.1"/>
    </source>
</evidence>
<dbReference type="Proteomes" id="UP000663891">
    <property type="component" value="Unassembled WGS sequence"/>
</dbReference>
<feature type="compositionally biased region" description="Low complexity" evidence="1">
    <location>
        <begin position="513"/>
        <end position="527"/>
    </location>
</feature>
<feature type="region of interest" description="Disordered" evidence="1">
    <location>
        <begin position="575"/>
        <end position="643"/>
    </location>
</feature>
<protein>
    <submittedName>
        <fullName evidence="2">Uncharacterized protein</fullName>
    </submittedName>
</protein>
<sequence length="1311" mass="150364">MHRRSLSNDYKNYPYVLPSYSPPSRNGNRQNYDPIQHTEQALYPNIPLNSRNTSANVQHQPQSLPIISNLSEPISIFDDLKPLARHRSNLSSLSSGYIPPNPIQRSSVSDARLFTANAMRERLLTDIHDNITEIDRELSTLEIRPSISNYIPPRFSSDNGSRQTSFISQQKNKPHNARIDEQDDSSEDEEKKQRKKKSKKKVYEVIPRTASTSSKHSITKLTDPQLNPISYVGQYHYAIEIGEHDTDEEDTDKTEFQTEQLEEIPPSKDEILTTNEFLREQSPLPLDRALNFVPTYGIKKNKAGNNESAEDFDSDYPSAIHIEHSSTVADPLSDMVSVDQLHTQDFELLIQTAPEPKVEVIPEPTTANQHEPSDLTDDDIINTMFNKPLKHARLSIRTLEANSSSQLINKNSDNNAAGAGYFFSDFGNEGDGEGEEDLISLDLSNFAVPISNDIIPDDNTSNTLLNPHQKQQSTTENNKDKENDKETEENKKNDETTKDIVNAAPSTSTVKQTSPTSANKNNNSTKTQPIKTSDKEPTHHHPTGRKMSNVNTVEPIPKSTKSSFHFNSSLMALENKDSNKTSLKNTNSIVKRPPSGNKQSTLTRQRSASLRNDPNNQSSTNLHRRQSEFPHEPVTQPTTNLNRRQSEIPHGANARLSRFNQPKLTGAARRTSVLPVPLKSNDISNERISTSRPTSPERRNSIPLLDENTLLSLCDIMNFDDQPNEESNTNGLDTEQIESSNQHRSATNEEENKSPLITTTEKDTKSTHRVDLSSNNDSGKLSTQQTFHVFYCNNMIQVPLCHLNTWNEQLNTFETRKDISYDNFEHNLRGMILPTKKLSFDYPNNIQDNKFIIELLQQISSVSTSQFFKQFEYLTNEYSMNFDRPLHCKSYSYENLYNKQDSKVFNTNSLHSTSNDNQSHNYQEEFGDEEKIPHQTIRRNTEPDVRNTYFDEMNLETKLKSSSEHDLYRSTEDNQYDDLKMNNTTIHNYSSVFLTQTSEFNDHVKENFNETFQQKSPPNRPKWNSVSKNRSVNFIYNPKVPNSNSIRKGWDSDLRRKRVHKLPPLEHTRYRDEMPQLSIESPPYNGRLAIDYNYDNSMHDHSNGTTPSRRSSRALVPIRQSRELQMISDTPRSQRPVHQEWYDDLNRSHFTHRTDMDRADNSSYRDSIRYTNTSRELLPLHSLSQNNPSSGVLLDTSVRTNRATELRLSRDMNEHHHHSHDISQSMPFEIRGFQVKGMQLTTSDDAKIRPLSNVNYQSSERVKTRRTYPFGNIHQSDMPSRYNALVPIEEFRQPSFSTSIVEIPQMVDEEE</sequence>
<comment type="caution">
    <text evidence="2">The sequence shown here is derived from an EMBL/GenBank/DDBJ whole genome shotgun (WGS) entry which is preliminary data.</text>
</comment>
<accession>A0A815B8F5</accession>
<reference evidence="2" key="1">
    <citation type="submission" date="2021-02" db="EMBL/GenBank/DDBJ databases">
        <authorList>
            <person name="Nowell W R."/>
        </authorList>
    </citation>
    <scope>NUCLEOTIDE SEQUENCE</scope>
</reference>
<proteinExistence type="predicted"/>
<feature type="compositionally biased region" description="Polar residues" evidence="1">
    <location>
        <begin position="596"/>
        <end position="621"/>
    </location>
</feature>
<feature type="compositionally biased region" description="Basic and acidic residues" evidence="1">
    <location>
        <begin position="760"/>
        <end position="771"/>
    </location>
</feature>
<feature type="compositionally biased region" description="Polar residues" evidence="1">
    <location>
        <begin position="725"/>
        <end position="745"/>
    </location>
</feature>
<evidence type="ECO:0000313" key="3">
    <source>
        <dbReference type="Proteomes" id="UP000663891"/>
    </source>
</evidence>
<dbReference type="OrthoDB" id="10016686at2759"/>
<feature type="compositionally biased region" description="Polar residues" evidence="1">
    <location>
        <begin position="156"/>
        <end position="171"/>
    </location>
</feature>
<feature type="compositionally biased region" description="Low complexity" evidence="1">
    <location>
        <begin position="13"/>
        <end position="24"/>
    </location>
</feature>
<feature type="region of interest" description="Disordered" evidence="1">
    <location>
        <begin position="719"/>
        <end position="780"/>
    </location>
</feature>
<dbReference type="EMBL" id="CAJNON010000446">
    <property type="protein sequence ID" value="CAF1266718.1"/>
    <property type="molecule type" value="Genomic_DNA"/>
</dbReference>
<organism evidence="2 3">
    <name type="scientific">Adineta steineri</name>
    <dbReference type="NCBI Taxonomy" id="433720"/>
    <lineage>
        <taxon>Eukaryota</taxon>
        <taxon>Metazoa</taxon>
        <taxon>Spiralia</taxon>
        <taxon>Gnathifera</taxon>
        <taxon>Rotifera</taxon>
        <taxon>Eurotatoria</taxon>
        <taxon>Bdelloidea</taxon>
        <taxon>Adinetida</taxon>
        <taxon>Adinetidae</taxon>
        <taxon>Adineta</taxon>
    </lineage>
</organism>
<feature type="compositionally biased region" description="Basic and acidic residues" evidence="1">
    <location>
        <begin position="477"/>
        <end position="498"/>
    </location>
</feature>
<name>A0A815B8F5_9BILA</name>
<feature type="region of interest" description="Disordered" evidence="1">
    <location>
        <begin position="457"/>
        <end position="563"/>
    </location>
</feature>
<gene>
    <name evidence="2" type="ORF">VCS650_LOCUS29183</name>
</gene>
<feature type="compositionally biased region" description="Polar residues" evidence="1">
    <location>
        <begin position="209"/>
        <end position="220"/>
    </location>
</feature>